<dbReference type="AlphaFoldDB" id="E9GKK8"/>
<sequence>MLVFVRWQMADNAHVINVGVKIEQCPSSDVMEEEFWDCFKCGSKNNRNFKFCQKCFKCGEEEEEFEEEEDENGQERYFNIELIPRNFSLRRTNKYHSSRVFEATPFDCDGLTFWWLAVLTPEWLQSTLGVICCFCFMLAEWTDRMAVMFEKGTVTQYLIECRSRTTRCGST</sequence>
<keyword evidence="3" id="KW-0862">Zinc</keyword>
<dbReference type="SUPFAM" id="SSF90209">
    <property type="entry name" value="Ran binding protein zinc finger-like"/>
    <property type="match status" value="1"/>
</dbReference>
<organism evidence="5 6">
    <name type="scientific">Daphnia pulex</name>
    <name type="common">Water flea</name>
    <dbReference type="NCBI Taxonomy" id="6669"/>
    <lineage>
        <taxon>Eukaryota</taxon>
        <taxon>Metazoa</taxon>
        <taxon>Ecdysozoa</taxon>
        <taxon>Arthropoda</taxon>
        <taxon>Crustacea</taxon>
        <taxon>Branchiopoda</taxon>
        <taxon>Diplostraca</taxon>
        <taxon>Cladocera</taxon>
        <taxon>Anomopoda</taxon>
        <taxon>Daphniidae</taxon>
        <taxon>Daphnia</taxon>
    </lineage>
</organism>
<evidence type="ECO:0000313" key="5">
    <source>
        <dbReference type="EMBL" id="EFX80009.1"/>
    </source>
</evidence>
<dbReference type="GO" id="GO:0008270">
    <property type="term" value="F:zinc ion binding"/>
    <property type="evidence" value="ECO:0007669"/>
    <property type="project" value="UniProtKB-KW"/>
</dbReference>
<dbReference type="Proteomes" id="UP000000305">
    <property type="component" value="Unassembled WGS sequence"/>
</dbReference>
<keyword evidence="2" id="KW-0863">Zinc-finger</keyword>
<accession>E9GKK8</accession>
<dbReference type="InParanoid" id="E9GKK8"/>
<keyword evidence="6" id="KW-1185">Reference proteome</keyword>
<evidence type="ECO:0000313" key="6">
    <source>
        <dbReference type="Proteomes" id="UP000000305"/>
    </source>
</evidence>
<name>E9GKK8_DAPPU</name>
<dbReference type="PROSITE" id="PS01358">
    <property type="entry name" value="ZF_RANBP2_1"/>
    <property type="match status" value="1"/>
</dbReference>
<dbReference type="HOGENOM" id="CLU_1564466_0_0_1"/>
<keyword evidence="1" id="KW-0479">Metal-binding</keyword>
<dbReference type="EMBL" id="GL732549">
    <property type="protein sequence ID" value="EFX80009.1"/>
    <property type="molecule type" value="Genomic_DNA"/>
</dbReference>
<evidence type="ECO:0000256" key="1">
    <source>
        <dbReference type="ARBA" id="ARBA00022723"/>
    </source>
</evidence>
<protein>
    <recommendedName>
        <fullName evidence="4">RanBP2-type domain-containing protein</fullName>
    </recommendedName>
</protein>
<gene>
    <name evidence="5" type="ORF">DAPPUDRAFT_244271</name>
</gene>
<dbReference type="InterPro" id="IPR036443">
    <property type="entry name" value="Znf_RanBP2_sf"/>
</dbReference>
<dbReference type="InterPro" id="IPR001876">
    <property type="entry name" value="Znf_RanBP2"/>
</dbReference>
<evidence type="ECO:0000259" key="4">
    <source>
        <dbReference type="PROSITE" id="PS01358"/>
    </source>
</evidence>
<evidence type="ECO:0000256" key="2">
    <source>
        <dbReference type="ARBA" id="ARBA00022771"/>
    </source>
</evidence>
<proteinExistence type="predicted"/>
<feature type="domain" description="RanBP2-type" evidence="4">
    <location>
        <begin position="36"/>
        <end position="55"/>
    </location>
</feature>
<dbReference type="KEGG" id="dpx:DAPPUDRAFT_244271"/>
<reference evidence="5 6" key="1">
    <citation type="journal article" date="2011" name="Science">
        <title>The ecoresponsive genome of Daphnia pulex.</title>
        <authorList>
            <person name="Colbourne J.K."/>
            <person name="Pfrender M.E."/>
            <person name="Gilbert D."/>
            <person name="Thomas W.K."/>
            <person name="Tucker A."/>
            <person name="Oakley T.H."/>
            <person name="Tokishita S."/>
            <person name="Aerts A."/>
            <person name="Arnold G.J."/>
            <person name="Basu M.K."/>
            <person name="Bauer D.J."/>
            <person name="Caceres C.E."/>
            <person name="Carmel L."/>
            <person name="Casola C."/>
            <person name="Choi J.H."/>
            <person name="Detter J.C."/>
            <person name="Dong Q."/>
            <person name="Dusheyko S."/>
            <person name="Eads B.D."/>
            <person name="Frohlich T."/>
            <person name="Geiler-Samerotte K.A."/>
            <person name="Gerlach D."/>
            <person name="Hatcher P."/>
            <person name="Jogdeo S."/>
            <person name="Krijgsveld J."/>
            <person name="Kriventseva E.V."/>
            <person name="Kultz D."/>
            <person name="Laforsch C."/>
            <person name="Lindquist E."/>
            <person name="Lopez J."/>
            <person name="Manak J.R."/>
            <person name="Muller J."/>
            <person name="Pangilinan J."/>
            <person name="Patwardhan R.P."/>
            <person name="Pitluck S."/>
            <person name="Pritham E.J."/>
            <person name="Rechtsteiner A."/>
            <person name="Rho M."/>
            <person name="Rogozin I.B."/>
            <person name="Sakarya O."/>
            <person name="Salamov A."/>
            <person name="Schaack S."/>
            <person name="Shapiro H."/>
            <person name="Shiga Y."/>
            <person name="Skalitzky C."/>
            <person name="Smith Z."/>
            <person name="Souvorov A."/>
            <person name="Sung W."/>
            <person name="Tang Z."/>
            <person name="Tsuchiya D."/>
            <person name="Tu H."/>
            <person name="Vos H."/>
            <person name="Wang M."/>
            <person name="Wolf Y.I."/>
            <person name="Yamagata H."/>
            <person name="Yamada T."/>
            <person name="Ye Y."/>
            <person name="Shaw J.R."/>
            <person name="Andrews J."/>
            <person name="Crease T.J."/>
            <person name="Tang H."/>
            <person name="Lucas S.M."/>
            <person name="Robertson H.M."/>
            <person name="Bork P."/>
            <person name="Koonin E.V."/>
            <person name="Zdobnov E.M."/>
            <person name="Grigoriev I.V."/>
            <person name="Lynch M."/>
            <person name="Boore J.L."/>
        </authorList>
    </citation>
    <scope>NUCLEOTIDE SEQUENCE [LARGE SCALE GENOMIC DNA]</scope>
</reference>
<evidence type="ECO:0000256" key="3">
    <source>
        <dbReference type="ARBA" id="ARBA00022833"/>
    </source>
</evidence>